<organism evidence="3 4">
    <name type="scientific">Pendulispora albinea</name>
    <dbReference type="NCBI Taxonomy" id="2741071"/>
    <lineage>
        <taxon>Bacteria</taxon>
        <taxon>Pseudomonadati</taxon>
        <taxon>Myxococcota</taxon>
        <taxon>Myxococcia</taxon>
        <taxon>Myxococcales</taxon>
        <taxon>Sorangiineae</taxon>
        <taxon>Pendulisporaceae</taxon>
        <taxon>Pendulispora</taxon>
    </lineage>
</organism>
<dbReference type="Proteomes" id="UP001370348">
    <property type="component" value="Chromosome"/>
</dbReference>
<keyword evidence="4" id="KW-1185">Reference proteome</keyword>
<gene>
    <name evidence="3" type="ORF">LZC94_45230</name>
</gene>
<evidence type="ECO:0000256" key="1">
    <source>
        <dbReference type="SAM" id="MobiDB-lite"/>
    </source>
</evidence>
<keyword evidence="2" id="KW-0812">Transmembrane</keyword>
<keyword evidence="2" id="KW-0472">Membrane</keyword>
<keyword evidence="2" id="KW-1133">Transmembrane helix</keyword>
<evidence type="ECO:0000313" key="3">
    <source>
        <dbReference type="EMBL" id="WXB15010.1"/>
    </source>
</evidence>
<dbReference type="RefSeq" id="WP_394824633.1">
    <property type="nucleotide sequence ID" value="NZ_CP089984.1"/>
</dbReference>
<feature type="transmembrane region" description="Helical" evidence="2">
    <location>
        <begin position="29"/>
        <end position="49"/>
    </location>
</feature>
<evidence type="ECO:0000256" key="2">
    <source>
        <dbReference type="SAM" id="Phobius"/>
    </source>
</evidence>
<feature type="compositionally biased region" description="Polar residues" evidence="1">
    <location>
        <begin position="65"/>
        <end position="82"/>
    </location>
</feature>
<protein>
    <submittedName>
        <fullName evidence="3">Uncharacterized protein</fullName>
    </submittedName>
</protein>
<accession>A0ABZ2LXD8</accession>
<feature type="region of interest" description="Disordered" evidence="1">
    <location>
        <begin position="63"/>
        <end position="98"/>
    </location>
</feature>
<reference evidence="3 4" key="1">
    <citation type="submission" date="2021-12" db="EMBL/GenBank/DDBJ databases">
        <title>Discovery of the Pendulisporaceae a myxobacterial family with distinct sporulation behavior and unique specialized metabolism.</title>
        <authorList>
            <person name="Garcia R."/>
            <person name="Popoff A."/>
            <person name="Bader C.D."/>
            <person name="Loehr J."/>
            <person name="Walesch S."/>
            <person name="Walt C."/>
            <person name="Boldt J."/>
            <person name="Bunk B."/>
            <person name="Haeckl F.J.F.P.J."/>
            <person name="Gunesch A.P."/>
            <person name="Birkelbach J."/>
            <person name="Nuebel U."/>
            <person name="Pietschmann T."/>
            <person name="Bach T."/>
            <person name="Mueller R."/>
        </authorList>
    </citation>
    <scope>NUCLEOTIDE SEQUENCE [LARGE SCALE GENOMIC DNA]</scope>
    <source>
        <strain evidence="3 4">MSr11954</strain>
    </source>
</reference>
<dbReference type="EMBL" id="CP089984">
    <property type="protein sequence ID" value="WXB15010.1"/>
    <property type="molecule type" value="Genomic_DNA"/>
</dbReference>
<sequence>MLTIFVLSGGDLACDHETEDCSHSIGPTYMVPFAISAGAFAAGTLFFFIPDKVELQVIPLASAPRTEQPSSPHTSARRSSFTAAGETNAPGLSLRLRF</sequence>
<name>A0ABZ2LXD8_9BACT</name>
<evidence type="ECO:0000313" key="4">
    <source>
        <dbReference type="Proteomes" id="UP001370348"/>
    </source>
</evidence>
<proteinExistence type="predicted"/>